<dbReference type="InterPro" id="IPR027417">
    <property type="entry name" value="P-loop_NTPase"/>
</dbReference>
<dbReference type="PROSITE" id="PS51419">
    <property type="entry name" value="RAB"/>
    <property type="match status" value="1"/>
</dbReference>
<gene>
    <name evidence="5" type="ORF">Satyrvirus17_11</name>
</gene>
<dbReference type="InterPro" id="IPR050305">
    <property type="entry name" value="Small_GTPase_Rab"/>
</dbReference>
<keyword evidence="2" id="KW-0547">Nucleotide-binding</keyword>
<dbReference type="CDD" id="cd00154">
    <property type="entry name" value="Rab"/>
    <property type="match status" value="1"/>
</dbReference>
<dbReference type="Gene3D" id="3.40.50.300">
    <property type="entry name" value="P-loop containing nucleotide triphosphate hydrolases"/>
    <property type="match status" value="1"/>
</dbReference>
<keyword evidence="4" id="KW-0449">Lipoprotein</keyword>
<comment type="subcellular location">
    <subcellularLocation>
        <location evidence="1">Host cell membrane</location>
        <topology evidence="1">Lipid-anchor</topology>
        <orientation evidence="1">Cytoplasmic side</orientation>
    </subcellularLocation>
</comment>
<dbReference type="PROSITE" id="PS51421">
    <property type="entry name" value="RAS"/>
    <property type="match status" value="1"/>
</dbReference>
<dbReference type="PRINTS" id="PR00449">
    <property type="entry name" value="RASTRNSFRMNG"/>
</dbReference>
<accession>A0A3G5AGM5</accession>
<dbReference type="GO" id="GO:0005525">
    <property type="term" value="F:GTP binding"/>
    <property type="evidence" value="ECO:0007669"/>
    <property type="project" value="UniProtKB-KW"/>
</dbReference>
<proteinExistence type="predicted"/>
<evidence type="ECO:0000256" key="2">
    <source>
        <dbReference type="ARBA" id="ARBA00022741"/>
    </source>
</evidence>
<dbReference type="PANTHER" id="PTHR47980">
    <property type="entry name" value="LD44762P"/>
    <property type="match status" value="1"/>
</dbReference>
<evidence type="ECO:0000256" key="3">
    <source>
        <dbReference type="ARBA" id="ARBA00023134"/>
    </source>
</evidence>
<dbReference type="InterPro" id="IPR005225">
    <property type="entry name" value="Small_GTP-bd"/>
</dbReference>
<dbReference type="NCBIfam" id="TIGR00231">
    <property type="entry name" value="small_GTP"/>
    <property type="match status" value="1"/>
</dbReference>
<dbReference type="Pfam" id="PF00071">
    <property type="entry name" value="Ras"/>
    <property type="match status" value="1"/>
</dbReference>
<dbReference type="GO" id="GO:0020002">
    <property type="term" value="C:host cell plasma membrane"/>
    <property type="evidence" value="ECO:0007669"/>
    <property type="project" value="UniProtKB-SubCell"/>
</dbReference>
<evidence type="ECO:0000256" key="4">
    <source>
        <dbReference type="ARBA" id="ARBA00023288"/>
    </source>
</evidence>
<dbReference type="FunFam" id="3.40.50.300:FF:001129">
    <property type="entry name" value="ras-related protein Rab-44 isoform X2"/>
    <property type="match status" value="1"/>
</dbReference>
<dbReference type="SMART" id="SM00175">
    <property type="entry name" value="RAB"/>
    <property type="match status" value="1"/>
</dbReference>
<keyword evidence="3" id="KW-0342">GTP-binding</keyword>
<evidence type="ECO:0000256" key="1">
    <source>
        <dbReference type="ARBA" id="ARBA00004112"/>
    </source>
</evidence>
<dbReference type="SMART" id="SM00176">
    <property type="entry name" value="RAN"/>
    <property type="match status" value="1"/>
</dbReference>
<dbReference type="InterPro" id="IPR001806">
    <property type="entry name" value="Small_GTPase"/>
</dbReference>
<evidence type="ECO:0000313" key="5">
    <source>
        <dbReference type="EMBL" id="AYV85451.1"/>
    </source>
</evidence>
<dbReference type="SMART" id="SM00174">
    <property type="entry name" value="RHO"/>
    <property type="match status" value="1"/>
</dbReference>
<sequence>MDGSKMIKPYYDLIIKLIIIGDTSVGKSSWLARIFDERWMPNMTSTIGIDFRVKTVLIDGKIVKIQVWDTAGQERFQTITKAYYRGVAGAIIMYDVTNRKSFYSINKWIDALKDSSGNNNIFRCIVGTKNDLTDSKDVPDDDARTLAEKFGIPLYLSSAKTGENVDEIFNSIVEQSYNLIKPQKVIENLESTGTGVNIAETNIPQQKCC</sequence>
<name>A0A3G5AGM5_9VIRU</name>
<organism evidence="5">
    <name type="scientific">Satyrvirus sp</name>
    <dbReference type="NCBI Taxonomy" id="2487771"/>
    <lineage>
        <taxon>Viruses</taxon>
        <taxon>Varidnaviria</taxon>
        <taxon>Bamfordvirae</taxon>
        <taxon>Nucleocytoviricota</taxon>
        <taxon>Megaviricetes</taxon>
        <taxon>Imitervirales</taxon>
        <taxon>Mimiviridae</taxon>
        <taxon>Megamimivirinae</taxon>
    </lineage>
</organism>
<protein>
    <submittedName>
        <fullName evidence="5">Ras-related protein RIC1 isoform X2</fullName>
    </submittedName>
</protein>
<dbReference type="SMART" id="SM00173">
    <property type="entry name" value="RAS"/>
    <property type="match status" value="1"/>
</dbReference>
<reference evidence="5" key="1">
    <citation type="submission" date="2018-10" db="EMBL/GenBank/DDBJ databases">
        <title>Hidden diversity of soil giant viruses.</title>
        <authorList>
            <person name="Schulz F."/>
            <person name="Alteio L."/>
            <person name="Goudeau D."/>
            <person name="Ryan E.M."/>
            <person name="Malmstrom R.R."/>
            <person name="Blanchard J."/>
            <person name="Woyke T."/>
        </authorList>
    </citation>
    <scope>NUCLEOTIDE SEQUENCE</scope>
    <source>
        <strain evidence="5">SAV1</strain>
    </source>
</reference>
<dbReference type="SUPFAM" id="SSF52540">
    <property type="entry name" value="P-loop containing nucleoside triphosphate hydrolases"/>
    <property type="match status" value="1"/>
</dbReference>
<dbReference type="GO" id="GO:0003924">
    <property type="term" value="F:GTPase activity"/>
    <property type="evidence" value="ECO:0007669"/>
    <property type="project" value="InterPro"/>
</dbReference>
<dbReference type="EMBL" id="MK072453">
    <property type="protein sequence ID" value="AYV85451.1"/>
    <property type="molecule type" value="Genomic_DNA"/>
</dbReference>